<reference evidence="1" key="1">
    <citation type="submission" date="2021-02" db="EMBL/GenBank/DDBJ databases">
        <authorList>
            <person name="Nowell W R."/>
        </authorList>
    </citation>
    <scope>NUCLEOTIDE SEQUENCE</scope>
</reference>
<dbReference type="AlphaFoldDB" id="A0A819Y4Z5"/>
<gene>
    <name evidence="1" type="ORF">OXD698_LOCUS37730</name>
</gene>
<name>A0A819Y4Z5_9BILA</name>
<dbReference type="Proteomes" id="UP000663844">
    <property type="component" value="Unassembled WGS sequence"/>
</dbReference>
<feature type="non-terminal residue" evidence="1">
    <location>
        <position position="1"/>
    </location>
</feature>
<organism evidence="1 2">
    <name type="scientific">Adineta steineri</name>
    <dbReference type="NCBI Taxonomy" id="433720"/>
    <lineage>
        <taxon>Eukaryota</taxon>
        <taxon>Metazoa</taxon>
        <taxon>Spiralia</taxon>
        <taxon>Gnathifera</taxon>
        <taxon>Rotifera</taxon>
        <taxon>Eurotatoria</taxon>
        <taxon>Bdelloidea</taxon>
        <taxon>Adinetida</taxon>
        <taxon>Adinetidae</taxon>
        <taxon>Adineta</taxon>
    </lineage>
</organism>
<evidence type="ECO:0000313" key="1">
    <source>
        <dbReference type="EMBL" id="CAF4144566.1"/>
    </source>
</evidence>
<sequence length="45" mass="4865">MVRQTSADIPSSPGDCRSGINNKALWHSSTEISRSKVTLSSFLSL</sequence>
<dbReference type="EMBL" id="CAJOAZ010006769">
    <property type="protein sequence ID" value="CAF4144566.1"/>
    <property type="molecule type" value="Genomic_DNA"/>
</dbReference>
<comment type="caution">
    <text evidence="1">The sequence shown here is derived from an EMBL/GenBank/DDBJ whole genome shotgun (WGS) entry which is preliminary data.</text>
</comment>
<evidence type="ECO:0000313" key="2">
    <source>
        <dbReference type="Proteomes" id="UP000663844"/>
    </source>
</evidence>
<proteinExistence type="predicted"/>
<feature type="non-terminal residue" evidence="1">
    <location>
        <position position="45"/>
    </location>
</feature>
<accession>A0A819Y4Z5</accession>
<protein>
    <submittedName>
        <fullName evidence="1">Uncharacterized protein</fullName>
    </submittedName>
</protein>